<feature type="non-terminal residue" evidence="2">
    <location>
        <position position="108"/>
    </location>
</feature>
<feature type="compositionally biased region" description="Basic and acidic residues" evidence="1">
    <location>
        <begin position="89"/>
        <end position="108"/>
    </location>
</feature>
<sequence>GQKTGEAQAPGHFCSHIAAGLSSPRDEVTPTRELEVNLSRDGNSVVEESAAISSHERPEQVAPEARAPGKGSALQEDERAQPADADADAQLRKKAETEEAEAHHTPDA</sequence>
<feature type="compositionally biased region" description="Basic and acidic residues" evidence="1">
    <location>
        <begin position="24"/>
        <end position="35"/>
    </location>
</feature>
<proteinExistence type="predicted"/>
<accession>A0AAW0IDQ7</accession>
<gene>
    <name evidence="2" type="ORF">U0070_024579</name>
</gene>
<dbReference type="EMBL" id="JBBHLL010000154">
    <property type="protein sequence ID" value="KAK7812309.1"/>
    <property type="molecule type" value="Genomic_DNA"/>
</dbReference>
<feature type="region of interest" description="Disordered" evidence="1">
    <location>
        <begin position="1"/>
        <end position="108"/>
    </location>
</feature>
<comment type="caution">
    <text evidence="2">The sequence shown here is derived from an EMBL/GenBank/DDBJ whole genome shotgun (WGS) entry which is preliminary data.</text>
</comment>
<evidence type="ECO:0000313" key="3">
    <source>
        <dbReference type="Proteomes" id="UP001488838"/>
    </source>
</evidence>
<reference evidence="2 3" key="1">
    <citation type="journal article" date="2023" name="bioRxiv">
        <title>Conserved and derived expression patterns and positive selection on dental genes reveal complex evolutionary context of ever-growing rodent molars.</title>
        <authorList>
            <person name="Calamari Z.T."/>
            <person name="Song A."/>
            <person name="Cohen E."/>
            <person name="Akter M."/>
            <person name="Roy R.D."/>
            <person name="Hallikas O."/>
            <person name="Christensen M.M."/>
            <person name="Li P."/>
            <person name="Marangoni P."/>
            <person name="Jernvall J."/>
            <person name="Klein O.D."/>
        </authorList>
    </citation>
    <scope>NUCLEOTIDE SEQUENCE [LARGE SCALE GENOMIC DNA]</scope>
    <source>
        <strain evidence="2">V071</strain>
    </source>
</reference>
<feature type="non-terminal residue" evidence="2">
    <location>
        <position position="1"/>
    </location>
</feature>
<organism evidence="2 3">
    <name type="scientific">Myodes glareolus</name>
    <name type="common">Bank vole</name>
    <name type="synonym">Clethrionomys glareolus</name>
    <dbReference type="NCBI Taxonomy" id="447135"/>
    <lineage>
        <taxon>Eukaryota</taxon>
        <taxon>Metazoa</taxon>
        <taxon>Chordata</taxon>
        <taxon>Craniata</taxon>
        <taxon>Vertebrata</taxon>
        <taxon>Euteleostomi</taxon>
        <taxon>Mammalia</taxon>
        <taxon>Eutheria</taxon>
        <taxon>Euarchontoglires</taxon>
        <taxon>Glires</taxon>
        <taxon>Rodentia</taxon>
        <taxon>Myomorpha</taxon>
        <taxon>Muroidea</taxon>
        <taxon>Cricetidae</taxon>
        <taxon>Arvicolinae</taxon>
        <taxon>Myodes</taxon>
    </lineage>
</organism>
<dbReference type="Proteomes" id="UP001488838">
    <property type="component" value="Unassembled WGS sequence"/>
</dbReference>
<keyword evidence="3" id="KW-1185">Reference proteome</keyword>
<dbReference type="AlphaFoldDB" id="A0AAW0IDQ7"/>
<evidence type="ECO:0000256" key="1">
    <source>
        <dbReference type="SAM" id="MobiDB-lite"/>
    </source>
</evidence>
<name>A0AAW0IDQ7_MYOGA</name>
<evidence type="ECO:0000313" key="2">
    <source>
        <dbReference type="EMBL" id="KAK7812309.1"/>
    </source>
</evidence>
<protein>
    <submittedName>
        <fullName evidence="2">Uncharacterized protein</fullName>
    </submittedName>
</protein>